<dbReference type="STRING" id="1443111.Z949_2918"/>
<feature type="chain" id="PRO_5019508524" evidence="1">
    <location>
        <begin position="18"/>
        <end position="318"/>
    </location>
</feature>
<dbReference type="OrthoDB" id="5489603at2"/>
<dbReference type="InterPro" id="IPR050570">
    <property type="entry name" value="Cell_wall_metabolism_enzyme"/>
</dbReference>
<comment type="caution">
    <text evidence="3">The sequence shown here is derived from an EMBL/GenBank/DDBJ whole genome shotgun (WGS) entry which is preliminary data.</text>
</comment>
<keyword evidence="1" id="KW-0732">Signal</keyword>
<reference evidence="3 4" key="1">
    <citation type="submission" date="2018-09" db="EMBL/GenBank/DDBJ databases">
        <title>Genomic Encyclopedia of Archaeal and Bacterial Type Strains, Phase II (KMG-II): from individual species to whole genera.</title>
        <authorList>
            <person name="Goeker M."/>
        </authorList>
    </citation>
    <scope>NUCLEOTIDE SEQUENCE [LARGE SCALE GENOMIC DNA]</scope>
    <source>
        <strain evidence="3 4">DSM 11458</strain>
    </source>
</reference>
<organism evidence="3 4">
    <name type="scientific">Sulfitobacter guttiformis</name>
    <dbReference type="NCBI Taxonomy" id="74349"/>
    <lineage>
        <taxon>Bacteria</taxon>
        <taxon>Pseudomonadati</taxon>
        <taxon>Pseudomonadota</taxon>
        <taxon>Alphaproteobacteria</taxon>
        <taxon>Rhodobacterales</taxon>
        <taxon>Roseobacteraceae</taxon>
        <taxon>Sulfitobacter</taxon>
    </lineage>
</organism>
<dbReference type="InterPro" id="IPR011055">
    <property type="entry name" value="Dup_hybrid_motif"/>
</dbReference>
<dbReference type="Pfam" id="PF01551">
    <property type="entry name" value="Peptidase_M23"/>
    <property type="match status" value="1"/>
</dbReference>
<name>A0A420DQ64_9RHOB</name>
<dbReference type="CDD" id="cd12797">
    <property type="entry name" value="M23_peptidase"/>
    <property type="match status" value="1"/>
</dbReference>
<gene>
    <name evidence="3" type="ORF">C8N30_0920</name>
</gene>
<sequence>MRFGLMALFSLAVPVTAGDFSLISPIACDLNGPCYIQQYVDHDGTDAASDFTCSGLSYDGHKGTDFALPTYDYISKGIDVVASAAGTVGGTRDGVADVRYSSENAASVQDKECGNGVVIRHEGGWETQYCHLRQGSITVVQDQNVEVGTVLGQVGMSGRAEFPHVHLSVRRDGAVIDPFDPDGNITCNTVETETLWANVPPYRPGGIVTVGTSATIPEFEDIRANTVLPPDANSDALVIYAFLFGTRESDIISLALSGPEGTVIKRDVLLKRNQAQSFRAIGKKLRSDRWPAGTYTGTAELRRAGTVLEREEIELIIP</sequence>
<dbReference type="GO" id="GO:0004222">
    <property type="term" value="F:metalloendopeptidase activity"/>
    <property type="evidence" value="ECO:0007669"/>
    <property type="project" value="TreeGrafter"/>
</dbReference>
<feature type="domain" description="M23ase beta-sheet core" evidence="2">
    <location>
        <begin position="61"/>
        <end position="178"/>
    </location>
</feature>
<dbReference type="PANTHER" id="PTHR21666">
    <property type="entry name" value="PEPTIDASE-RELATED"/>
    <property type="match status" value="1"/>
</dbReference>
<dbReference type="SUPFAM" id="SSF51261">
    <property type="entry name" value="Duplicated hybrid motif"/>
    <property type="match status" value="1"/>
</dbReference>
<dbReference type="Proteomes" id="UP000284407">
    <property type="component" value="Unassembled WGS sequence"/>
</dbReference>
<keyword evidence="4" id="KW-1185">Reference proteome</keyword>
<protein>
    <submittedName>
        <fullName evidence="3">Peptidase M23-like protein</fullName>
    </submittedName>
</protein>
<evidence type="ECO:0000313" key="3">
    <source>
        <dbReference type="EMBL" id="RKE96362.1"/>
    </source>
</evidence>
<dbReference type="EMBL" id="RAQK01000001">
    <property type="protein sequence ID" value="RKE96362.1"/>
    <property type="molecule type" value="Genomic_DNA"/>
</dbReference>
<accession>A0A420DQ64</accession>
<evidence type="ECO:0000256" key="1">
    <source>
        <dbReference type="SAM" id="SignalP"/>
    </source>
</evidence>
<evidence type="ECO:0000313" key="4">
    <source>
        <dbReference type="Proteomes" id="UP000284407"/>
    </source>
</evidence>
<evidence type="ECO:0000259" key="2">
    <source>
        <dbReference type="Pfam" id="PF01551"/>
    </source>
</evidence>
<dbReference type="InterPro" id="IPR016047">
    <property type="entry name" value="M23ase_b-sheet_dom"/>
</dbReference>
<dbReference type="AlphaFoldDB" id="A0A420DQ64"/>
<feature type="signal peptide" evidence="1">
    <location>
        <begin position="1"/>
        <end position="17"/>
    </location>
</feature>
<dbReference type="Gene3D" id="2.70.70.10">
    <property type="entry name" value="Glucose Permease (Domain IIA)"/>
    <property type="match status" value="1"/>
</dbReference>
<dbReference type="PANTHER" id="PTHR21666:SF270">
    <property type="entry name" value="MUREIN HYDROLASE ACTIVATOR ENVC"/>
    <property type="match status" value="1"/>
</dbReference>
<proteinExistence type="predicted"/>